<dbReference type="Pfam" id="PF13180">
    <property type="entry name" value="PDZ_2"/>
    <property type="match status" value="1"/>
</dbReference>
<dbReference type="SMART" id="SM00228">
    <property type="entry name" value="PDZ"/>
    <property type="match status" value="1"/>
</dbReference>
<dbReference type="GO" id="GO:0007165">
    <property type="term" value="P:signal transduction"/>
    <property type="evidence" value="ECO:0007669"/>
    <property type="project" value="TreeGrafter"/>
</dbReference>
<proteinExistence type="inferred from homology"/>
<dbReference type="FunFam" id="3.30.750.44:FF:000001">
    <property type="entry name" value="S41 family peptidase"/>
    <property type="match status" value="1"/>
</dbReference>
<protein>
    <submittedName>
        <fullName evidence="8">Putative CtpA-like serine protease</fullName>
        <ecNumber evidence="8">3.4.21.-</ecNumber>
    </submittedName>
</protein>
<dbReference type="CDD" id="cd07560">
    <property type="entry name" value="Peptidase_S41_CPP"/>
    <property type="match status" value="1"/>
</dbReference>
<dbReference type="NCBIfam" id="TIGR00225">
    <property type="entry name" value="prc"/>
    <property type="match status" value="1"/>
</dbReference>
<comment type="similarity">
    <text evidence="1 5">Belongs to the peptidase S41A family.</text>
</comment>
<dbReference type="InterPro" id="IPR004447">
    <property type="entry name" value="Peptidase_S41A"/>
</dbReference>
<dbReference type="GO" id="GO:0006508">
    <property type="term" value="P:proteolysis"/>
    <property type="evidence" value="ECO:0007669"/>
    <property type="project" value="UniProtKB-KW"/>
</dbReference>
<dbReference type="InterPro" id="IPR001478">
    <property type="entry name" value="PDZ"/>
</dbReference>
<organism evidence="8 9">
    <name type="scientific">Pandoraea iniqua</name>
    <dbReference type="NCBI Taxonomy" id="2508288"/>
    <lineage>
        <taxon>Bacteria</taxon>
        <taxon>Pseudomonadati</taxon>
        <taxon>Pseudomonadota</taxon>
        <taxon>Betaproteobacteria</taxon>
        <taxon>Burkholderiales</taxon>
        <taxon>Burkholderiaceae</taxon>
        <taxon>Pandoraea</taxon>
    </lineage>
</organism>
<dbReference type="InterPro" id="IPR055210">
    <property type="entry name" value="CtpA/B_N"/>
</dbReference>
<dbReference type="PANTHER" id="PTHR32060">
    <property type="entry name" value="TAIL-SPECIFIC PROTEASE"/>
    <property type="match status" value="1"/>
</dbReference>
<dbReference type="GO" id="GO:0004175">
    <property type="term" value="F:endopeptidase activity"/>
    <property type="evidence" value="ECO:0007669"/>
    <property type="project" value="TreeGrafter"/>
</dbReference>
<gene>
    <name evidence="8" type="ORF">PIN31115_00796</name>
</gene>
<reference evidence="8 9" key="1">
    <citation type="submission" date="2019-08" db="EMBL/GenBank/DDBJ databases">
        <authorList>
            <person name="Peeters C."/>
        </authorList>
    </citation>
    <scope>NUCLEOTIDE SEQUENCE [LARGE SCALE GENOMIC DNA]</scope>
    <source>
        <strain evidence="8 9">LMG 31115</strain>
    </source>
</reference>
<dbReference type="FunFam" id="2.30.42.10:FF:000063">
    <property type="entry name" value="Peptidase, S41 family"/>
    <property type="match status" value="1"/>
</dbReference>
<evidence type="ECO:0000256" key="2">
    <source>
        <dbReference type="ARBA" id="ARBA00022670"/>
    </source>
</evidence>
<dbReference type="Gene3D" id="2.30.42.10">
    <property type="match status" value="1"/>
</dbReference>
<dbReference type="GO" id="GO:0008236">
    <property type="term" value="F:serine-type peptidase activity"/>
    <property type="evidence" value="ECO:0007669"/>
    <property type="project" value="UniProtKB-KW"/>
</dbReference>
<dbReference type="SUPFAM" id="SSF52096">
    <property type="entry name" value="ClpP/crotonase"/>
    <property type="match status" value="1"/>
</dbReference>
<sequence>MGNVRPAGKRLYFAKVRAPIGGRPEKIRNFHAYMRQTLKHIGLIVLGLATGAAATLAFSQASAQSATTPLPLEQLRLLAEVFGQIKREYVQPVDDKKLLTAAIKGMVSSLDPHSSYLDKEEYKELQEQTRGRFAGLGIEISQEDGLVKVITPIEDSPAFKAGLKPGDLITRIDDKPVRGMTLDQAVKRMRGAPGSKVTLTIYRKSDERTFPVSIVRAEIRVQSVKGKLLEPGIAYVRITSFQERTVPDLAKKLQELSKDQPVKGLILDLRNNGGGILQSAVGVSAAFVQNGATVVTTNGQIEDAKQKYTATFDNYRLSASPDDPLKGEAPIWKTVPMVVLVNAYSASASEIVAGALQDSKRALIMGKTTFGKGSVQTVRQLSPDTALRLTTAYYYTPSGRSIQSIGIKPDVPVDQNPKGDPDDVLVTREIDYQNHLHNTQTPDEQKEIDARETRRLEELRRLEEENAKKTPEERKKESQERLPDLGSADDFMLQQAVHQLKGEPVQRTKSRLEANAGPLPKDAKAAPAATPAAGAKTDPKTDTVVPAKPTDKK</sequence>
<feature type="compositionally biased region" description="Basic and acidic residues" evidence="6">
    <location>
        <begin position="500"/>
        <end position="512"/>
    </location>
</feature>
<feature type="compositionally biased region" description="Basic and acidic residues" evidence="6">
    <location>
        <begin position="458"/>
        <end position="483"/>
    </location>
</feature>
<dbReference type="InterPro" id="IPR005151">
    <property type="entry name" value="Tail-specific_protease"/>
</dbReference>
<keyword evidence="2 5" id="KW-0645">Protease</keyword>
<evidence type="ECO:0000259" key="7">
    <source>
        <dbReference type="PROSITE" id="PS50106"/>
    </source>
</evidence>
<evidence type="ECO:0000256" key="5">
    <source>
        <dbReference type="RuleBase" id="RU004404"/>
    </source>
</evidence>
<dbReference type="FunFam" id="3.90.226.10:FF:000029">
    <property type="entry name" value="Peptidase, S41 family"/>
    <property type="match status" value="1"/>
</dbReference>
<dbReference type="Proteomes" id="UP000333828">
    <property type="component" value="Unassembled WGS sequence"/>
</dbReference>
<dbReference type="GO" id="GO:0030288">
    <property type="term" value="C:outer membrane-bounded periplasmic space"/>
    <property type="evidence" value="ECO:0007669"/>
    <property type="project" value="TreeGrafter"/>
</dbReference>
<dbReference type="PANTHER" id="PTHR32060:SF30">
    <property type="entry name" value="CARBOXY-TERMINAL PROCESSING PROTEASE CTPA"/>
    <property type="match status" value="1"/>
</dbReference>
<dbReference type="Pfam" id="PF22694">
    <property type="entry name" value="CtpB_N-like"/>
    <property type="match status" value="1"/>
</dbReference>
<dbReference type="Pfam" id="PF03572">
    <property type="entry name" value="Peptidase_S41"/>
    <property type="match status" value="1"/>
</dbReference>
<keyword evidence="3 5" id="KW-0378">Hydrolase</keyword>
<evidence type="ECO:0000313" key="9">
    <source>
        <dbReference type="Proteomes" id="UP000333828"/>
    </source>
</evidence>
<feature type="region of interest" description="Disordered" evidence="6">
    <location>
        <begin position="458"/>
        <end position="553"/>
    </location>
</feature>
<name>A0A5E4SLK6_9BURK</name>
<dbReference type="PROSITE" id="PS50106">
    <property type="entry name" value="PDZ"/>
    <property type="match status" value="1"/>
</dbReference>
<evidence type="ECO:0000313" key="8">
    <source>
        <dbReference type="EMBL" id="VVD74749.1"/>
    </source>
</evidence>
<keyword evidence="9" id="KW-1185">Reference proteome</keyword>
<accession>A0A5E4SLK6</accession>
<dbReference type="EMBL" id="CABPSI010000001">
    <property type="protein sequence ID" value="VVD74749.1"/>
    <property type="molecule type" value="Genomic_DNA"/>
</dbReference>
<keyword evidence="4 5" id="KW-0720">Serine protease</keyword>
<evidence type="ECO:0000256" key="1">
    <source>
        <dbReference type="ARBA" id="ARBA00009179"/>
    </source>
</evidence>
<evidence type="ECO:0000256" key="4">
    <source>
        <dbReference type="ARBA" id="ARBA00022825"/>
    </source>
</evidence>
<feature type="domain" description="PDZ" evidence="7">
    <location>
        <begin position="122"/>
        <end position="204"/>
    </location>
</feature>
<dbReference type="Gene3D" id="3.30.750.44">
    <property type="match status" value="1"/>
</dbReference>
<evidence type="ECO:0000256" key="3">
    <source>
        <dbReference type="ARBA" id="ARBA00022801"/>
    </source>
</evidence>
<dbReference type="SUPFAM" id="SSF50156">
    <property type="entry name" value="PDZ domain-like"/>
    <property type="match status" value="1"/>
</dbReference>
<dbReference type="InterPro" id="IPR029045">
    <property type="entry name" value="ClpP/crotonase-like_dom_sf"/>
</dbReference>
<evidence type="ECO:0000256" key="6">
    <source>
        <dbReference type="SAM" id="MobiDB-lite"/>
    </source>
</evidence>
<feature type="compositionally biased region" description="Low complexity" evidence="6">
    <location>
        <begin position="516"/>
        <end position="536"/>
    </location>
</feature>
<dbReference type="SMART" id="SM00245">
    <property type="entry name" value="TSPc"/>
    <property type="match status" value="1"/>
</dbReference>
<dbReference type="InterPro" id="IPR036034">
    <property type="entry name" value="PDZ_sf"/>
</dbReference>
<dbReference type="AlphaFoldDB" id="A0A5E4SLK6"/>
<dbReference type="Gene3D" id="3.90.226.10">
    <property type="entry name" value="2-enoyl-CoA Hydratase, Chain A, domain 1"/>
    <property type="match status" value="1"/>
</dbReference>
<dbReference type="EC" id="3.4.21.-" evidence="8"/>
<dbReference type="CDD" id="cd06782">
    <property type="entry name" value="cpPDZ_CPP-like"/>
    <property type="match status" value="1"/>
</dbReference>